<dbReference type="CDD" id="cd01347">
    <property type="entry name" value="ligand_gated_channel"/>
    <property type="match status" value="1"/>
</dbReference>
<evidence type="ECO:0000256" key="4">
    <source>
        <dbReference type="ARBA" id="ARBA00022452"/>
    </source>
</evidence>
<evidence type="ECO:0000256" key="2">
    <source>
        <dbReference type="ARBA" id="ARBA00009810"/>
    </source>
</evidence>
<evidence type="ECO:0000256" key="6">
    <source>
        <dbReference type="ARBA" id="ARBA00022729"/>
    </source>
</evidence>
<dbReference type="InterPro" id="IPR010917">
    <property type="entry name" value="TonB_rcpt_CS"/>
</dbReference>
<dbReference type="PROSITE" id="PS52016">
    <property type="entry name" value="TONB_DEPENDENT_REC_3"/>
    <property type="match status" value="1"/>
</dbReference>
<dbReference type="InterPro" id="IPR037066">
    <property type="entry name" value="Plug_dom_sf"/>
</dbReference>
<evidence type="ECO:0000313" key="17">
    <source>
        <dbReference type="EMBL" id="AJY46342.1"/>
    </source>
</evidence>
<dbReference type="InterPro" id="IPR010949">
    <property type="entry name" value="TonB_Hb/transfer/lactofer_rcpt"/>
</dbReference>
<dbReference type="InterPro" id="IPR039426">
    <property type="entry name" value="TonB-dep_rcpt-like"/>
</dbReference>
<evidence type="ECO:0000256" key="13">
    <source>
        <dbReference type="RuleBase" id="RU003357"/>
    </source>
</evidence>
<protein>
    <submittedName>
        <fullName evidence="17">Cation transporter</fullName>
    </submittedName>
</protein>
<evidence type="ECO:0000256" key="3">
    <source>
        <dbReference type="ARBA" id="ARBA00022448"/>
    </source>
</evidence>
<dbReference type="NCBIfam" id="TIGR01786">
    <property type="entry name" value="TonB-hemlactrns"/>
    <property type="match status" value="1"/>
</dbReference>
<reference evidence="17 18" key="1">
    <citation type="journal article" date="2015" name="Genome Announc.">
        <title>Complete genome sequence of Martelella endophytica YC6887, which has antifungal activity associated with a halophyte.</title>
        <authorList>
            <person name="Khan A."/>
            <person name="Khan H."/>
            <person name="Chung E.J."/>
            <person name="Hossain M.T."/>
            <person name="Chung Y.R."/>
        </authorList>
    </citation>
    <scope>NUCLEOTIDE SEQUENCE [LARGE SCALE GENOMIC DNA]</scope>
    <source>
        <strain evidence="17">YC6887</strain>
    </source>
</reference>
<evidence type="ECO:0000256" key="14">
    <source>
        <dbReference type="SAM" id="SignalP"/>
    </source>
</evidence>
<gene>
    <name evidence="17" type="ORF">TM49_12750</name>
</gene>
<evidence type="ECO:0000259" key="16">
    <source>
        <dbReference type="Pfam" id="PF07715"/>
    </source>
</evidence>
<keyword evidence="6 14" id="KW-0732">Signal</keyword>
<comment type="similarity">
    <text evidence="2 11 13">Belongs to the TonB-dependent receptor family.</text>
</comment>
<evidence type="ECO:0000259" key="15">
    <source>
        <dbReference type="Pfam" id="PF00593"/>
    </source>
</evidence>
<accession>A0A0D5LRE4</accession>
<keyword evidence="3 11" id="KW-0813">Transport</keyword>
<sequence length="750" mass="80964">MGSSRTILLASCTALMSAAFANVALAQEAATDGATTVLAPVSVTTVDGRDNSGVADTPLSTEVTEQELDQNMVQSVDDLSRMLVPGVAMTGGDGGSINIRGLQGPRVLTTIDGVPIPFLDPGARSGSEGGSAGGGVDSFDFNSFATIDIVRGADSSRAGGGAMGGAFLINTLNPEDLIEPGKMYGGRVRALYNSADESITGDAAFAVQSKSGTSALFQGIYTNGHETETNGDVGGIGSARTEANPANYDEDNFLFKLQQQIDDATRLGLTIERYDFDKDINLMTAKGATYDPNDWNGIEDKHRDRVSLDYTYNAFSTDGWVDAAWATVYWQRNQRVSGTDGNRLTSPKGSYGRVSKITQEDYGFTGWASNTFFTGGLEHTVTIGGSFDYATFNQYNSGHDSCDVTYSYACNFYHNNQADTPEVNSYDLGLYIQDEIVFGDSGFALTPGIRLDAYSRDPQDTAGYENNPMYAAYGLPQSQDGVHVSPKILATYDLTDDIELFGQFSTSFRAPTAPELYLAYGAPGSYLSIGNPDLDPESGWGFELGSNFGDTENGARVAAFYNRYYDFIDTRNLTDAEITAIGLDPADYMFVSQNVNIANVQIAGIELSGQRTFDNDFSVRGSLAFARGWNMDDGDSFLASVAPLKAILGGGYNKETWGVNANWVLSAAVSDKTDVGGSQAYQWPGYGIVDMTAWWEPEQLNGFRVQAGVFNIFDQTYYEALDNQVSSISQPEEYYSQPGRSFRISLTQRF</sequence>
<evidence type="ECO:0000256" key="11">
    <source>
        <dbReference type="PROSITE-ProRule" id="PRU01360"/>
    </source>
</evidence>
<dbReference type="InterPro" id="IPR012910">
    <property type="entry name" value="Plug_dom"/>
</dbReference>
<dbReference type="PROSITE" id="PS01156">
    <property type="entry name" value="TONB_DEPENDENT_REC_2"/>
    <property type="match status" value="1"/>
</dbReference>
<evidence type="ECO:0000256" key="7">
    <source>
        <dbReference type="ARBA" id="ARBA00023077"/>
    </source>
</evidence>
<dbReference type="SUPFAM" id="SSF56935">
    <property type="entry name" value="Porins"/>
    <property type="match status" value="1"/>
</dbReference>
<dbReference type="KEGG" id="mey:TM49_12750"/>
<feature type="chain" id="PRO_5002295210" evidence="14">
    <location>
        <begin position="27"/>
        <end position="750"/>
    </location>
</feature>
<name>A0A0D5LRE4_MAREN</name>
<dbReference type="InterPro" id="IPR036942">
    <property type="entry name" value="Beta-barrel_TonB_sf"/>
</dbReference>
<feature type="domain" description="TonB-dependent receptor plug" evidence="16">
    <location>
        <begin position="56"/>
        <end position="166"/>
    </location>
</feature>
<proteinExistence type="inferred from homology"/>
<keyword evidence="9" id="KW-0675">Receptor</keyword>
<dbReference type="STRING" id="1486262.TM49_12750"/>
<dbReference type="Gene3D" id="2.40.170.20">
    <property type="entry name" value="TonB-dependent receptor, beta-barrel domain"/>
    <property type="match status" value="1"/>
</dbReference>
<keyword evidence="5 11" id="KW-0812">Transmembrane</keyword>
<feature type="short sequence motif" description="TonB C-terminal box" evidence="12">
    <location>
        <begin position="733"/>
        <end position="750"/>
    </location>
</feature>
<comment type="subcellular location">
    <subcellularLocation>
        <location evidence="1 11">Cell outer membrane</location>
        <topology evidence="1 11">Multi-pass membrane protein</topology>
    </subcellularLocation>
</comment>
<keyword evidence="4 11" id="KW-1134">Transmembrane beta strand</keyword>
<keyword evidence="18" id="KW-1185">Reference proteome</keyword>
<evidence type="ECO:0000256" key="12">
    <source>
        <dbReference type="PROSITE-ProRule" id="PRU10144"/>
    </source>
</evidence>
<dbReference type="GO" id="GO:0044718">
    <property type="term" value="P:siderophore transmembrane transport"/>
    <property type="evidence" value="ECO:0007669"/>
    <property type="project" value="TreeGrafter"/>
</dbReference>
<dbReference type="GO" id="GO:0015232">
    <property type="term" value="F:heme transmembrane transporter activity"/>
    <property type="evidence" value="ECO:0007669"/>
    <property type="project" value="InterPro"/>
</dbReference>
<dbReference type="AlphaFoldDB" id="A0A0D5LRE4"/>
<dbReference type="Pfam" id="PF00593">
    <property type="entry name" value="TonB_dep_Rec_b-barrel"/>
    <property type="match status" value="1"/>
</dbReference>
<dbReference type="NCBIfam" id="TIGR01785">
    <property type="entry name" value="TonB-hemin"/>
    <property type="match status" value="1"/>
</dbReference>
<dbReference type="Proteomes" id="UP000032611">
    <property type="component" value="Chromosome"/>
</dbReference>
<evidence type="ECO:0000313" key="18">
    <source>
        <dbReference type="Proteomes" id="UP000032611"/>
    </source>
</evidence>
<dbReference type="InterPro" id="IPR011276">
    <property type="entry name" value="TonB_haem/Hb_rcpt"/>
</dbReference>
<dbReference type="InterPro" id="IPR000531">
    <property type="entry name" value="Beta-barrel_TonB"/>
</dbReference>
<dbReference type="PANTHER" id="PTHR30069:SF29">
    <property type="entry name" value="HEMOGLOBIN AND HEMOGLOBIN-HAPTOGLOBIN-BINDING PROTEIN 1-RELATED"/>
    <property type="match status" value="1"/>
</dbReference>
<keyword evidence="10 11" id="KW-0998">Cell outer membrane</keyword>
<evidence type="ECO:0000256" key="5">
    <source>
        <dbReference type="ARBA" id="ARBA00022692"/>
    </source>
</evidence>
<evidence type="ECO:0000256" key="1">
    <source>
        <dbReference type="ARBA" id="ARBA00004571"/>
    </source>
</evidence>
<dbReference type="PANTHER" id="PTHR30069">
    <property type="entry name" value="TONB-DEPENDENT OUTER MEMBRANE RECEPTOR"/>
    <property type="match status" value="1"/>
</dbReference>
<keyword evidence="8 11" id="KW-0472">Membrane</keyword>
<feature type="signal peptide" evidence="14">
    <location>
        <begin position="1"/>
        <end position="26"/>
    </location>
</feature>
<dbReference type="GO" id="GO:0015344">
    <property type="term" value="F:siderophore uptake transmembrane transporter activity"/>
    <property type="evidence" value="ECO:0007669"/>
    <property type="project" value="TreeGrafter"/>
</dbReference>
<evidence type="ECO:0000256" key="9">
    <source>
        <dbReference type="ARBA" id="ARBA00023170"/>
    </source>
</evidence>
<dbReference type="Gene3D" id="2.170.130.10">
    <property type="entry name" value="TonB-dependent receptor, plug domain"/>
    <property type="match status" value="1"/>
</dbReference>
<evidence type="ECO:0000256" key="8">
    <source>
        <dbReference type="ARBA" id="ARBA00023136"/>
    </source>
</evidence>
<feature type="domain" description="TonB-dependent receptor-like beta-barrel" evidence="15">
    <location>
        <begin position="260"/>
        <end position="712"/>
    </location>
</feature>
<dbReference type="Pfam" id="PF07715">
    <property type="entry name" value="Plug"/>
    <property type="match status" value="1"/>
</dbReference>
<dbReference type="EMBL" id="CP010803">
    <property type="protein sequence ID" value="AJY46342.1"/>
    <property type="molecule type" value="Genomic_DNA"/>
</dbReference>
<keyword evidence="7 13" id="KW-0798">TonB box</keyword>
<organism evidence="17 18">
    <name type="scientific">Martelella endophytica</name>
    <dbReference type="NCBI Taxonomy" id="1486262"/>
    <lineage>
        <taxon>Bacteria</taxon>
        <taxon>Pseudomonadati</taxon>
        <taxon>Pseudomonadota</taxon>
        <taxon>Alphaproteobacteria</taxon>
        <taxon>Hyphomicrobiales</taxon>
        <taxon>Aurantimonadaceae</taxon>
        <taxon>Martelella</taxon>
    </lineage>
</organism>
<dbReference type="HOGENOM" id="CLU_008287_19_0_5"/>
<dbReference type="PATRIC" id="fig|1486262.3.peg.2636"/>
<evidence type="ECO:0000256" key="10">
    <source>
        <dbReference type="ARBA" id="ARBA00023237"/>
    </source>
</evidence>
<dbReference type="GO" id="GO:0009279">
    <property type="term" value="C:cell outer membrane"/>
    <property type="evidence" value="ECO:0007669"/>
    <property type="project" value="UniProtKB-SubCell"/>
</dbReference>